<proteinExistence type="predicted"/>
<dbReference type="GO" id="GO:0017000">
    <property type="term" value="P:antibiotic biosynthetic process"/>
    <property type="evidence" value="ECO:0007669"/>
    <property type="project" value="UniProtKB-KW"/>
</dbReference>
<evidence type="ECO:0000256" key="2">
    <source>
        <dbReference type="ARBA" id="ARBA00023194"/>
    </source>
</evidence>
<keyword evidence="5" id="KW-1185">Reference proteome</keyword>
<organism evidence="4 5">
    <name type="scientific">Vermiconidia calcicola</name>
    <dbReference type="NCBI Taxonomy" id="1690605"/>
    <lineage>
        <taxon>Eukaryota</taxon>
        <taxon>Fungi</taxon>
        <taxon>Dikarya</taxon>
        <taxon>Ascomycota</taxon>
        <taxon>Pezizomycotina</taxon>
        <taxon>Dothideomycetes</taxon>
        <taxon>Dothideomycetidae</taxon>
        <taxon>Mycosphaerellales</taxon>
        <taxon>Extremaceae</taxon>
        <taxon>Vermiconidia</taxon>
    </lineage>
</organism>
<dbReference type="Gene3D" id="3.60.130.10">
    <property type="entry name" value="Clavaminate synthase-like"/>
    <property type="match status" value="1"/>
</dbReference>
<keyword evidence="2" id="KW-0045">Antibiotic biosynthesis</keyword>
<dbReference type="SUPFAM" id="SSF51197">
    <property type="entry name" value="Clavaminate synthase-like"/>
    <property type="match status" value="1"/>
</dbReference>
<dbReference type="Pfam" id="PF02668">
    <property type="entry name" value="TauD"/>
    <property type="match status" value="1"/>
</dbReference>
<reference evidence="4 5" key="1">
    <citation type="submission" date="2023-06" db="EMBL/GenBank/DDBJ databases">
        <title>Black Yeasts Isolated from many extreme environments.</title>
        <authorList>
            <person name="Coleine C."/>
            <person name="Stajich J.E."/>
            <person name="Selbmann L."/>
        </authorList>
    </citation>
    <scope>NUCLEOTIDE SEQUENCE [LARGE SCALE GENOMIC DNA]</scope>
    <source>
        <strain evidence="4 5">CCFEE 5887</strain>
    </source>
</reference>
<dbReference type="EMBL" id="JAXLQG010000002">
    <property type="protein sequence ID" value="KAK5543938.1"/>
    <property type="molecule type" value="Genomic_DNA"/>
</dbReference>
<protein>
    <recommendedName>
        <fullName evidence="3">TauD/TfdA-like domain-containing protein</fullName>
    </recommendedName>
</protein>
<evidence type="ECO:0000256" key="1">
    <source>
        <dbReference type="ARBA" id="ARBA00023002"/>
    </source>
</evidence>
<accession>A0AAV9QML9</accession>
<evidence type="ECO:0000313" key="4">
    <source>
        <dbReference type="EMBL" id="KAK5543938.1"/>
    </source>
</evidence>
<evidence type="ECO:0000259" key="3">
    <source>
        <dbReference type="Pfam" id="PF02668"/>
    </source>
</evidence>
<name>A0AAV9QML9_9PEZI</name>
<dbReference type="InterPro" id="IPR050411">
    <property type="entry name" value="AlphaKG_dependent_hydroxylases"/>
</dbReference>
<dbReference type="AlphaFoldDB" id="A0AAV9QML9"/>
<dbReference type="PANTHER" id="PTHR10696:SF56">
    <property type="entry name" value="TAUD_TFDA-LIKE DOMAIN-CONTAINING PROTEIN"/>
    <property type="match status" value="1"/>
</dbReference>
<dbReference type="GO" id="GO:0016491">
    <property type="term" value="F:oxidoreductase activity"/>
    <property type="evidence" value="ECO:0007669"/>
    <property type="project" value="UniProtKB-KW"/>
</dbReference>
<dbReference type="InterPro" id="IPR003819">
    <property type="entry name" value="TauD/TfdA-like"/>
</dbReference>
<sequence length="379" mass="43631">MSAPNHSWGHGLGLSSGQREPIYDLLTPFHDMPKEMTGRSVWTKEELQNEPSRWIRRWNSSEVKQIEQAIQQVEKLRLPLAGVDRSTFRLSPELAATLSEVRDELINGIGFFVLRGLPVQSWTTRQASIAYLGIGSYIGRRVSQNRLGHMLGHVKDLAEGKEVNGEGRIYRTHKAQTYHTDESDIVGLLCLHQAMSGGQSQVVSTQHIYNVLRNERPDVLEQLCIPHWFYDRKGETSEGENEWMRTPGYYYYQGKLSMKWDSYYVGALQRFWEAGLLPEYTDAQREAVKVMEETCQRLCLEMTLEQGDIQFVTNTHNLHARSEYQDAADSTKKRWLQRLWLATSEEEGGWPLPFADSKYLKRGGVQVNRTPESYPMEAE</sequence>
<dbReference type="InterPro" id="IPR042098">
    <property type="entry name" value="TauD-like_sf"/>
</dbReference>
<keyword evidence="1" id="KW-0560">Oxidoreductase</keyword>
<evidence type="ECO:0000313" key="5">
    <source>
        <dbReference type="Proteomes" id="UP001345827"/>
    </source>
</evidence>
<dbReference type="PANTHER" id="PTHR10696">
    <property type="entry name" value="GAMMA-BUTYROBETAINE HYDROXYLASE-RELATED"/>
    <property type="match status" value="1"/>
</dbReference>
<gene>
    <name evidence="4" type="ORF">LTR25_001553</name>
</gene>
<comment type="caution">
    <text evidence="4">The sequence shown here is derived from an EMBL/GenBank/DDBJ whole genome shotgun (WGS) entry which is preliminary data.</text>
</comment>
<feature type="domain" description="TauD/TfdA-like" evidence="3">
    <location>
        <begin position="87"/>
        <end position="340"/>
    </location>
</feature>
<dbReference type="Proteomes" id="UP001345827">
    <property type="component" value="Unassembled WGS sequence"/>
</dbReference>